<keyword evidence="5 9" id="KW-1133">Transmembrane helix</keyword>
<keyword evidence="8" id="KW-0408">Iron</keyword>
<comment type="subcellular location">
    <subcellularLocation>
        <location evidence="1">Membrane</location>
        <topology evidence="1">Multi-pass membrane protein</topology>
    </subcellularLocation>
</comment>
<feature type="transmembrane region" description="Helical" evidence="9">
    <location>
        <begin position="392"/>
        <end position="417"/>
    </location>
</feature>
<dbReference type="GO" id="GO:0022904">
    <property type="term" value="P:respiratory electron transport chain"/>
    <property type="evidence" value="ECO:0007669"/>
    <property type="project" value="TreeGrafter"/>
</dbReference>
<keyword evidence="3 8" id="KW-0812">Transmembrane</keyword>
<dbReference type="GO" id="GO:0004129">
    <property type="term" value="F:cytochrome-c oxidase activity"/>
    <property type="evidence" value="ECO:0007669"/>
    <property type="project" value="InterPro"/>
</dbReference>
<feature type="transmembrane region" description="Helical" evidence="9">
    <location>
        <begin position="277"/>
        <end position="307"/>
    </location>
</feature>
<evidence type="ECO:0000256" key="9">
    <source>
        <dbReference type="SAM" id="Phobius"/>
    </source>
</evidence>
<keyword evidence="8" id="KW-0479">Metal-binding</keyword>
<evidence type="ECO:0000256" key="7">
    <source>
        <dbReference type="ARBA" id="ARBA00025218"/>
    </source>
</evidence>
<comment type="caution">
    <text evidence="11">The sequence shown here is derived from an EMBL/GenBank/DDBJ whole genome shotgun (WGS) entry which is preliminary data.</text>
</comment>
<dbReference type="GO" id="GO:0015990">
    <property type="term" value="P:electron transport coupled proton transport"/>
    <property type="evidence" value="ECO:0007669"/>
    <property type="project" value="TreeGrafter"/>
</dbReference>
<evidence type="ECO:0000256" key="1">
    <source>
        <dbReference type="ARBA" id="ARBA00004141"/>
    </source>
</evidence>
<keyword evidence="2 8" id="KW-0679">Respiratory chain</keyword>
<dbReference type="Pfam" id="PF00115">
    <property type="entry name" value="COX1"/>
    <property type="match status" value="1"/>
</dbReference>
<feature type="transmembrane region" description="Helical" evidence="9">
    <location>
        <begin position="239"/>
        <end position="265"/>
    </location>
</feature>
<dbReference type="InterPro" id="IPR023616">
    <property type="entry name" value="Cyt_c_oxase-like_su1_dom"/>
</dbReference>
<dbReference type="InterPro" id="IPR000883">
    <property type="entry name" value="Cyt_C_Oxase_1"/>
</dbReference>
<evidence type="ECO:0000256" key="3">
    <source>
        <dbReference type="ARBA" id="ARBA00022692"/>
    </source>
</evidence>
<dbReference type="Proteomes" id="UP000053557">
    <property type="component" value="Unassembled WGS sequence"/>
</dbReference>
<dbReference type="PROSITE" id="PS50855">
    <property type="entry name" value="COX1"/>
    <property type="match status" value="1"/>
</dbReference>
<evidence type="ECO:0000256" key="6">
    <source>
        <dbReference type="ARBA" id="ARBA00023136"/>
    </source>
</evidence>
<feature type="transmembrane region" description="Helical" evidence="9">
    <location>
        <begin position="63"/>
        <end position="91"/>
    </location>
</feature>
<dbReference type="PROSITE" id="PS00077">
    <property type="entry name" value="COX1_CUB"/>
    <property type="match status" value="1"/>
</dbReference>
<keyword evidence="8" id="KW-0813">Transport</keyword>
<gene>
    <name evidence="11" type="ORF">ATW55_10945</name>
</gene>
<dbReference type="EMBL" id="LPVJ01000052">
    <property type="protein sequence ID" value="KUO95364.1"/>
    <property type="molecule type" value="Genomic_DNA"/>
</dbReference>
<proteinExistence type="inferred from homology"/>
<feature type="transmembrane region" description="Helical" evidence="9">
    <location>
        <begin position="540"/>
        <end position="560"/>
    </location>
</feature>
<dbReference type="AlphaFoldDB" id="A0A101XQ20"/>
<evidence type="ECO:0000313" key="11">
    <source>
        <dbReference type="EMBL" id="KUO95364.1"/>
    </source>
</evidence>
<dbReference type="GO" id="GO:0020037">
    <property type="term" value="F:heme binding"/>
    <property type="evidence" value="ECO:0007669"/>
    <property type="project" value="InterPro"/>
</dbReference>
<keyword evidence="6 9" id="KW-0472">Membrane</keyword>
<comment type="similarity">
    <text evidence="8">Belongs to the heme-copper respiratory oxidase family.</text>
</comment>
<keyword evidence="8" id="KW-0349">Heme</keyword>
<organism evidence="11 12">
    <name type="scientific">Ferroacidibacillus organovorans</name>
    <dbReference type="NCBI Taxonomy" id="1765683"/>
    <lineage>
        <taxon>Bacteria</taxon>
        <taxon>Bacillati</taxon>
        <taxon>Bacillota</taxon>
        <taxon>Bacilli</taxon>
        <taxon>Bacillales</taxon>
        <taxon>Alicyclobacillaceae</taxon>
        <taxon>Ferroacidibacillus</taxon>
    </lineage>
</organism>
<dbReference type="SUPFAM" id="SSF81442">
    <property type="entry name" value="Cytochrome c oxidase subunit I-like"/>
    <property type="match status" value="1"/>
</dbReference>
<evidence type="ECO:0000256" key="8">
    <source>
        <dbReference type="RuleBase" id="RU000370"/>
    </source>
</evidence>
<evidence type="ECO:0000256" key="4">
    <source>
        <dbReference type="ARBA" id="ARBA00022982"/>
    </source>
</evidence>
<dbReference type="GO" id="GO:0016020">
    <property type="term" value="C:membrane"/>
    <property type="evidence" value="ECO:0007669"/>
    <property type="project" value="UniProtKB-SubCell"/>
</dbReference>
<feature type="transmembrane region" description="Helical" evidence="9">
    <location>
        <begin position="499"/>
        <end position="520"/>
    </location>
</feature>
<feature type="domain" description="Cytochrome oxidase subunit I profile" evidence="10">
    <location>
        <begin position="99"/>
        <end position="602"/>
    </location>
</feature>
<evidence type="ECO:0000313" key="12">
    <source>
        <dbReference type="Proteomes" id="UP000053557"/>
    </source>
</evidence>
<dbReference type="RefSeq" id="WP_067717498.1">
    <property type="nucleotide sequence ID" value="NZ_LPVJ01000052.1"/>
</dbReference>
<feature type="transmembrane region" description="Helical" evidence="9">
    <location>
        <begin position="358"/>
        <end position="380"/>
    </location>
</feature>
<feature type="transmembrane region" description="Helical" evidence="9">
    <location>
        <begin position="429"/>
        <end position="449"/>
    </location>
</feature>
<dbReference type="PANTHER" id="PTHR10422">
    <property type="entry name" value="CYTOCHROME C OXIDASE SUBUNIT 1"/>
    <property type="match status" value="1"/>
</dbReference>
<comment type="function">
    <text evidence="7">Cytochrome c oxidase is the component of the respiratory chain that catalyzes the reduction of oxygen to water. Subunits 1-3 form the functional core of the enzyme complex. CO I is the catalytic subunit of the enzyme. Electrons originating in cytochrome c are transferred via the copper A center of subunit 2 and heme A of subunit 1 to the bimetallic center formed by heme A3 and copper B.</text>
</comment>
<feature type="transmembrane region" description="Helical" evidence="9">
    <location>
        <begin position="327"/>
        <end position="346"/>
    </location>
</feature>
<dbReference type="InterPro" id="IPR023615">
    <property type="entry name" value="Cyt_c_Oxase_su1_BS"/>
</dbReference>
<evidence type="ECO:0000256" key="2">
    <source>
        <dbReference type="ARBA" id="ARBA00022660"/>
    </source>
</evidence>
<feature type="transmembrane region" description="Helical" evidence="9">
    <location>
        <begin position="201"/>
        <end position="219"/>
    </location>
</feature>
<dbReference type="InterPro" id="IPR036927">
    <property type="entry name" value="Cyt_c_oxase-like_su1_sf"/>
</dbReference>
<dbReference type="Gene3D" id="1.20.210.10">
    <property type="entry name" value="Cytochrome c oxidase-like, subunit I domain"/>
    <property type="match status" value="1"/>
</dbReference>
<dbReference type="GO" id="GO:0009060">
    <property type="term" value="P:aerobic respiration"/>
    <property type="evidence" value="ECO:0007669"/>
    <property type="project" value="InterPro"/>
</dbReference>
<sequence length="622" mass="69582">MSANAAGLSGADTAKRQGRRMAPPVIRGLLWAAIGFLIFNTLVSQVLDRELYDPFVTRVSATVGWAAAVIGWLLGVGAWEVIVLPFFGHPVEWDVPNDWRRYFMFSTDHKVVGLQYIFTTTGSFLLAGFAAMMMRMELMNAKLWVFTNPGAYLTTVGIHGTVMMFSVGTVALVGGFANYFIPLMIGANSSAFPRLSGLSHWLLPAGIATVFLSPLLGQWTTGWRAYAPLSGQDPSGIVFYYLGVFAMTTSSLLVAINLTVTIIFKRAPGLTWNRLPMFAWGILAVSLLTIIWVPEIQMTFIISLLNLIVPFSLFEQTGSPLTYMESFWLFGHPEVYIIVVPAFALWQEIVPVMGQKTLFARQWGVLGLVFVMLFSGLVWAHHMFTNMRNSEMLPFSFFTEMISIPTGFSYLVVIGTLWGARLKFSTPTLFVLMSMFNFLIGGITGVLLADPVINLQTHDTFFVLSHFHYTVIGSMIFTWLAAAYYWLPKLSGRMYSEALGKLGAIWVFVAFNSAFGQMFFAGFHGMNRWVAVYPQYLQNINFSISMFAFLLGLGFLFNFVHIAWMWNKGKPAEQNPWNGKTLEWHATPKPGIATFKPLPQVETGFYDYRESAPSVTTSPKRT</sequence>
<feature type="transmembrane region" description="Helical" evidence="9">
    <location>
        <begin position="156"/>
        <end position="181"/>
    </location>
</feature>
<evidence type="ECO:0000256" key="5">
    <source>
        <dbReference type="ARBA" id="ARBA00022989"/>
    </source>
</evidence>
<evidence type="ECO:0000259" key="10">
    <source>
        <dbReference type="PROSITE" id="PS50855"/>
    </source>
</evidence>
<dbReference type="PRINTS" id="PR01165">
    <property type="entry name" value="CYCOXIDASEI"/>
</dbReference>
<protein>
    <submittedName>
        <fullName evidence="11">Cytochrome C oxidase subunit I</fullName>
    </submittedName>
</protein>
<keyword evidence="12" id="KW-1185">Reference proteome</keyword>
<feature type="transmembrane region" description="Helical" evidence="9">
    <location>
        <begin position="25"/>
        <end position="43"/>
    </location>
</feature>
<keyword evidence="4 8" id="KW-0249">Electron transport</keyword>
<reference evidence="11 12" key="1">
    <citation type="submission" date="2015-12" db="EMBL/GenBank/DDBJ databases">
        <title>Draft genome sequence of Acidibacillus ferrooxidans ITV001, isolated from a chalcopyrite acid mine drainage site in Brazil.</title>
        <authorList>
            <person name="Dall'Agnol H."/>
            <person name="Nancucheo I."/>
            <person name="Johnson B."/>
            <person name="Oliveira R."/>
            <person name="Leite L."/>
            <person name="Pylro V."/>
            <person name="Nunes G.L."/>
            <person name="Tzotzos G."/>
            <person name="Fernandes G.R."/>
            <person name="Dutra J."/>
            <person name="Orellana S.C."/>
            <person name="Oliveira G."/>
        </authorList>
    </citation>
    <scope>NUCLEOTIDE SEQUENCE [LARGE SCALE GENOMIC DNA]</scope>
    <source>
        <strain evidence="12">ITV01</strain>
    </source>
</reference>
<feature type="transmembrane region" description="Helical" evidence="9">
    <location>
        <begin position="469"/>
        <end position="487"/>
    </location>
</feature>
<name>A0A101XQ20_9BACL</name>
<feature type="transmembrane region" description="Helical" evidence="9">
    <location>
        <begin position="112"/>
        <end position="136"/>
    </location>
</feature>
<dbReference type="PANTHER" id="PTHR10422:SF18">
    <property type="entry name" value="CYTOCHROME C OXIDASE SUBUNIT 1"/>
    <property type="match status" value="1"/>
</dbReference>
<accession>A0A101XQ20</accession>